<keyword evidence="4" id="KW-1133">Transmembrane helix</keyword>
<dbReference type="PANTHER" id="PTHR10983:SF24">
    <property type="entry name" value="1-ACYLGLYCEROL-3-PHOSPHATE O-ACYLTRANSFERASE 3, ISOFORM E-RELATED"/>
    <property type="match status" value="1"/>
</dbReference>
<dbReference type="SUPFAM" id="SSF69593">
    <property type="entry name" value="Glycerol-3-phosphate (1)-acyltransferase"/>
    <property type="match status" value="1"/>
</dbReference>
<dbReference type="InterPro" id="IPR002123">
    <property type="entry name" value="Plipid/glycerol_acylTrfase"/>
</dbReference>
<dbReference type="AlphaFoldDB" id="A0A7S2ZBY5"/>
<dbReference type="Pfam" id="PF01553">
    <property type="entry name" value="Acyltransferase"/>
    <property type="match status" value="1"/>
</dbReference>
<gene>
    <name evidence="6" type="ORF">RMAR00112_LOCUS2186</name>
</gene>
<evidence type="ECO:0000256" key="1">
    <source>
        <dbReference type="ARBA" id="ARBA00008655"/>
    </source>
</evidence>
<dbReference type="EMBL" id="HBHW01002924">
    <property type="protein sequence ID" value="CAE0034242.1"/>
    <property type="molecule type" value="Transcribed_RNA"/>
</dbReference>
<dbReference type="GO" id="GO:0003841">
    <property type="term" value="F:1-acylglycerol-3-phosphate O-acyltransferase activity"/>
    <property type="evidence" value="ECO:0007669"/>
    <property type="project" value="TreeGrafter"/>
</dbReference>
<keyword evidence="2" id="KW-0808">Transferase</keyword>
<feature type="transmembrane region" description="Helical" evidence="4">
    <location>
        <begin position="310"/>
        <end position="330"/>
    </location>
</feature>
<dbReference type="GO" id="GO:0012505">
    <property type="term" value="C:endomembrane system"/>
    <property type="evidence" value="ECO:0007669"/>
    <property type="project" value="TreeGrafter"/>
</dbReference>
<dbReference type="SMART" id="SM00563">
    <property type="entry name" value="PlsC"/>
    <property type="match status" value="1"/>
</dbReference>
<keyword evidence="3" id="KW-0012">Acyltransferase</keyword>
<proteinExistence type="inferred from homology"/>
<evidence type="ECO:0000256" key="3">
    <source>
        <dbReference type="ARBA" id="ARBA00023315"/>
    </source>
</evidence>
<feature type="transmembrane region" description="Helical" evidence="4">
    <location>
        <begin position="12"/>
        <end position="38"/>
    </location>
</feature>
<accession>A0A7S2ZBY5</accession>
<evidence type="ECO:0000259" key="5">
    <source>
        <dbReference type="SMART" id="SM00563"/>
    </source>
</evidence>
<reference evidence="6" key="1">
    <citation type="submission" date="2021-01" db="EMBL/GenBank/DDBJ databases">
        <authorList>
            <person name="Corre E."/>
            <person name="Pelletier E."/>
            <person name="Niang G."/>
            <person name="Scheremetjew M."/>
            <person name="Finn R."/>
            <person name="Kale V."/>
            <person name="Holt S."/>
            <person name="Cochrane G."/>
            <person name="Meng A."/>
            <person name="Brown T."/>
            <person name="Cohen L."/>
        </authorList>
    </citation>
    <scope>NUCLEOTIDE SEQUENCE</scope>
    <source>
        <strain evidence="6">CCMP 769</strain>
    </source>
</reference>
<dbReference type="PANTHER" id="PTHR10983">
    <property type="entry name" value="1-ACYLGLYCEROL-3-PHOSPHATE ACYLTRANSFERASE-RELATED"/>
    <property type="match status" value="1"/>
</dbReference>
<organism evidence="6">
    <name type="scientific">Rhodosorus marinus</name>
    <dbReference type="NCBI Taxonomy" id="101924"/>
    <lineage>
        <taxon>Eukaryota</taxon>
        <taxon>Rhodophyta</taxon>
        <taxon>Stylonematophyceae</taxon>
        <taxon>Stylonematales</taxon>
        <taxon>Stylonemataceae</taxon>
        <taxon>Rhodosorus</taxon>
    </lineage>
</organism>
<dbReference type="InterPro" id="IPR032098">
    <property type="entry name" value="Acyltransf_C"/>
</dbReference>
<comment type="similarity">
    <text evidence="1">Belongs to the 1-acyl-sn-glycerol-3-phosphate acyltransferase family.</text>
</comment>
<evidence type="ECO:0000256" key="4">
    <source>
        <dbReference type="SAM" id="Phobius"/>
    </source>
</evidence>
<evidence type="ECO:0000256" key="2">
    <source>
        <dbReference type="ARBA" id="ARBA00022679"/>
    </source>
</evidence>
<feature type="domain" description="Phospholipid/glycerol acyltransferase" evidence="5">
    <location>
        <begin position="85"/>
        <end position="209"/>
    </location>
</feature>
<protein>
    <recommendedName>
        <fullName evidence="5">Phospholipid/glycerol acyltransferase domain-containing protein</fullName>
    </recommendedName>
</protein>
<name>A0A7S2ZBY5_9RHOD</name>
<sequence>MGVASKLKDGLLSALCLFFIFGVGFVANMGQLLALVVLPFDRHLFRSISTWLGSAFLMSGPFLLEDWGGGKFSSYGEQAPPNAKVLVVTNHVTDMDWAGGLSYLTRFGEPFPGGAKAIAKNTLMHIPIFGWLTYFLEFMYIKRDWESDKHTLTKQANQLGTSRLPFALCLFPEGTRKTPKKHAQSQEFCKKNGYPVLNNLLYPRFKAFTLIAMTMRDQLDGVIDITLFFDGEHPNMADAFSRKINCKCNFICKYYPMNELPEKEEELEEWLRNIWVKKDALLDEVLKDQEAFPRQRKDELKQDPLNYTRFFALFGVSCLFLVGLSVLMVVNKVIRRVVVVMSVITWVGFAVTMVSNLRPSNVGLKKPDLKASSQRKKAE</sequence>
<feature type="transmembrane region" description="Helical" evidence="4">
    <location>
        <begin position="336"/>
        <end position="357"/>
    </location>
</feature>
<keyword evidence="4" id="KW-0472">Membrane</keyword>
<evidence type="ECO:0000313" key="6">
    <source>
        <dbReference type="EMBL" id="CAE0034242.1"/>
    </source>
</evidence>
<keyword evidence="4" id="KW-0812">Transmembrane</keyword>
<dbReference type="Pfam" id="PF16076">
    <property type="entry name" value="Acyltransf_C"/>
    <property type="match status" value="1"/>
</dbReference>
<dbReference type="CDD" id="cd07990">
    <property type="entry name" value="LPLAT_LCLAT1-like"/>
    <property type="match status" value="1"/>
</dbReference>